<reference evidence="1 2" key="2">
    <citation type="journal article" date="2022" name="Mol. Ecol. Resour.">
        <title>The genomes of chicory, endive, great burdock and yacon provide insights into Asteraceae paleo-polyploidization history and plant inulin production.</title>
        <authorList>
            <person name="Fan W."/>
            <person name="Wang S."/>
            <person name="Wang H."/>
            <person name="Wang A."/>
            <person name="Jiang F."/>
            <person name="Liu H."/>
            <person name="Zhao H."/>
            <person name="Xu D."/>
            <person name="Zhang Y."/>
        </authorList>
    </citation>
    <scope>NUCLEOTIDE SEQUENCE [LARGE SCALE GENOMIC DNA]</scope>
    <source>
        <strain evidence="2">cv. Niubang</strain>
    </source>
</reference>
<name>A0ACB8YHX0_ARCLA</name>
<accession>A0ACB8YHX0</accession>
<sequence length="119" mass="13146">MYILMLLKVLVAEKPTGMGKKTDVSAGGTTNSIEPLQIFPSQRHMRPSPSRDWPAGNDLLGSLDPRIFSLENNFVLMFSAMAKNVQIEIPSLTPKEHINVFTLNGKGKLHETGIGKRQT</sequence>
<dbReference type="EMBL" id="CM042058">
    <property type="protein sequence ID" value="KAI3685364.1"/>
    <property type="molecule type" value="Genomic_DNA"/>
</dbReference>
<organism evidence="1 2">
    <name type="scientific">Arctium lappa</name>
    <name type="common">Greater burdock</name>
    <name type="synonym">Lappa major</name>
    <dbReference type="NCBI Taxonomy" id="4217"/>
    <lineage>
        <taxon>Eukaryota</taxon>
        <taxon>Viridiplantae</taxon>
        <taxon>Streptophyta</taxon>
        <taxon>Embryophyta</taxon>
        <taxon>Tracheophyta</taxon>
        <taxon>Spermatophyta</taxon>
        <taxon>Magnoliopsida</taxon>
        <taxon>eudicotyledons</taxon>
        <taxon>Gunneridae</taxon>
        <taxon>Pentapetalae</taxon>
        <taxon>asterids</taxon>
        <taxon>campanulids</taxon>
        <taxon>Asterales</taxon>
        <taxon>Asteraceae</taxon>
        <taxon>Carduoideae</taxon>
        <taxon>Cardueae</taxon>
        <taxon>Arctiinae</taxon>
        <taxon>Arctium</taxon>
    </lineage>
</organism>
<gene>
    <name evidence="1" type="ORF">L6452_34606</name>
</gene>
<evidence type="ECO:0000313" key="2">
    <source>
        <dbReference type="Proteomes" id="UP001055879"/>
    </source>
</evidence>
<comment type="caution">
    <text evidence="1">The sequence shown here is derived from an EMBL/GenBank/DDBJ whole genome shotgun (WGS) entry which is preliminary data.</text>
</comment>
<protein>
    <submittedName>
        <fullName evidence="1">Uncharacterized protein</fullName>
    </submittedName>
</protein>
<proteinExistence type="predicted"/>
<reference evidence="2" key="1">
    <citation type="journal article" date="2022" name="Mol. Ecol. Resour.">
        <title>The genomes of chicory, endive, great burdock and yacon provide insights into Asteraceae palaeo-polyploidization history and plant inulin production.</title>
        <authorList>
            <person name="Fan W."/>
            <person name="Wang S."/>
            <person name="Wang H."/>
            <person name="Wang A."/>
            <person name="Jiang F."/>
            <person name="Liu H."/>
            <person name="Zhao H."/>
            <person name="Xu D."/>
            <person name="Zhang Y."/>
        </authorList>
    </citation>
    <scope>NUCLEOTIDE SEQUENCE [LARGE SCALE GENOMIC DNA]</scope>
    <source>
        <strain evidence="2">cv. Niubang</strain>
    </source>
</reference>
<dbReference type="Proteomes" id="UP001055879">
    <property type="component" value="Linkage Group LG12"/>
</dbReference>
<evidence type="ECO:0000313" key="1">
    <source>
        <dbReference type="EMBL" id="KAI3685364.1"/>
    </source>
</evidence>
<keyword evidence="2" id="KW-1185">Reference proteome</keyword>